<accession>A0A8J2YHM1</accession>
<evidence type="ECO:0000256" key="2">
    <source>
        <dbReference type="ARBA" id="ARBA00022475"/>
    </source>
</evidence>
<evidence type="ECO:0000313" key="9">
    <source>
        <dbReference type="Proteomes" id="UP000602745"/>
    </source>
</evidence>
<keyword evidence="4 6" id="KW-1133">Transmembrane helix</keyword>
<proteinExistence type="predicted"/>
<evidence type="ECO:0000256" key="4">
    <source>
        <dbReference type="ARBA" id="ARBA00022989"/>
    </source>
</evidence>
<dbReference type="GO" id="GO:0005886">
    <property type="term" value="C:plasma membrane"/>
    <property type="evidence" value="ECO:0007669"/>
    <property type="project" value="UniProtKB-SubCell"/>
</dbReference>
<feature type="transmembrane region" description="Helical" evidence="6">
    <location>
        <begin position="357"/>
        <end position="379"/>
    </location>
</feature>
<feature type="transmembrane region" description="Helical" evidence="6">
    <location>
        <begin position="263"/>
        <end position="296"/>
    </location>
</feature>
<dbReference type="Proteomes" id="UP000602745">
    <property type="component" value="Unassembled WGS sequence"/>
</dbReference>
<dbReference type="Pfam" id="PF02687">
    <property type="entry name" value="FtsX"/>
    <property type="match status" value="2"/>
</dbReference>
<feature type="transmembrane region" description="Helical" evidence="6">
    <location>
        <begin position="218"/>
        <end position="242"/>
    </location>
</feature>
<dbReference type="AlphaFoldDB" id="A0A8J2YHM1"/>
<feature type="transmembrane region" description="Helical" evidence="6">
    <location>
        <begin position="430"/>
        <end position="454"/>
    </location>
</feature>
<sequence>MTDGLASEGRVLLGGDLEFELNHQEATPEQRAFLESRGTVSRVASIRAMARGGNGEATLSELKAVDGAYPLVGAVETNPPVAIEDALSEQNGSFGVLAAPALLDRLGIETGARIRIGNAEYEVRATLAKEPDAIAGGIDFGPRILMSDAGLAASGLIQPGSLVEWSYRLALPEGASDDAIRTTREAVSSAFPDAGWRIRDRQNVSPRLERNIERFTQFLTLVGLTALMVGGVGVVNAVGGFVDRKRETIASLKCLGASGGFVVLVHLVQIMALALVGVVIGLVLGAAMPFAVAWGLGAMIPVPFTPSVDGLNLALGASYGLLTALAFALWPLGRAHDVAVSALFRERIGGVKGLPRLRYRLTGALALTALVALAIAAAYDRYIAILFVGAAAAIFLGLRLIASLITWAARKLPRPRQTELRLALTNIHRPGALTPSVVLSLGLGLSLMVTVVLIEGSLRRQLTGNLPEMAPSFFFLDVANTDGDRFETFLRERGADPQIERVPMLRGRVVSLKGIAAAEYPTTPESEWVLRGDRGITFSSAPPEGSTVTEGSWWPADYDGPPQVSFGAELARELQLSIGDEVQVNVLGRTITARIANLRDIQWERLGINFVMVFSPNAFRGAPYTYLATLSYPDGAGAEQERGLLRAVADAFPNVTAVRVKEALDTVNALVGDLALAIRSASGVTLVSSILVLAGALAAGHRHRVYDAVVLKTLGATRKRLLAAFSLEYLMLGATTALFGVLAGSVAAYAVVTQVMNLAFFPDITGAAIAAFAALLLTVFLGLVGTWRILGETPARHLRNL</sequence>
<keyword evidence="9" id="KW-1185">Reference proteome</keyword>
<reference evidence="8" key="1">
    <citation type="journal article" date="2014" name="Int. J. Syst. Evol. Microbiol.">
        <title>Complete genome sequence of Corynebacterium casei LMG S-19264T (=DSM 44701T), isolated from a smear-ripened cheese.</title>
        <authorList>
            <consortium name="US DOE Joint Genome Institute (JGI-PGF)"/>
            <person name="Walter F."/>
            <person name="Albersmeier A."/>
            <person name="Kalinowski J."/>
            <person name="Ruckert C."/>
        </authorList>
    </citation>
    <scope>NUCLEOTIDE SEQUENCE</scope>
    <source>
        <strain evidence="8">CCM 7684</strain>
    </source>
</reference>
<gene>
    <name evidence="8" type="ORF">GCM10007276_20210</name>
</gene>
<feature type="transmembrane region" description="Helical" evidence="6">
    <location>
        <begin position="681"/>
        <end position="700"/>
    </location>
</feature>
<dbReference type="PANTHER" id="PTHR30287">
    <property type="entry name" value="MEMBRANE COMPONENT OF PREDICTED ABC SUPERFAMILY METABOLITE UPTAKE TRANSPORTER"/>
    <property type="match status" value="1"/>
</dbReference>
<evidence type="ECO:0000313" key="8">
    <source>
        <dbReference type="EMBL" id="GGE42935.1"/>
    </source>
</evidence>
<name>A0A8J2YHM1_9RHOB</name>
<dbReference type="PANTHER" id="PTHR30287:SF1">
    <property type="entry name" value="INNER MEMBRANE PROTEIN"/>
    <property type="match status" value="1"/>
</dbReference>
<evidence type="ECO:0000256" key="3">
    <source>
        <dbReference type="ARBA" id="ARBA00022692"/>
    </source>
</evidence>
<keyword evidence="2" id="KW-1003">Cell membrane</keyword>
<organism evidence="8 9">
    <name type="scientific">Agaricicola taiwanensis</name>
    <dbReference type="NCBI Taxonomy" id="591372"/>
    <lineage>
        <taxon>Bacteria</taxon>
        <taxon>Pseudomonadati</taxon>
        <taxon>Pseudomonadota</taxon>
        <taxon>Alphaproteobacteria</taxon>
        <taxon>Rhodobacterales</taxon>
        <taxon>Paracoccaceae</taxon>
        <taxon>Agaricicola</taxon>
    </lineage>
</organism>
<dbReference type="InterPro" id="IPR038766">
    <property type="entry name" value="Membrane_comp_ABC_pdt"/>
</dbReference>
<feature type="transmembrane region" description="Helical" evidence="6">
    <location>
        <begin position="721"/>
        <end position="752"/>
    </location>
</feature>
<feature type="transmembrane region" description="Helical" evidence="6">
    <location>
        <begin position="385"/>
        <end position="409"/>
    </location>
</feature>
<evidence type="ECO:0000259" key="7">
    <source>
        <dbReference type="Pfam" id="PF02687"/>
    </source>
</evidence>
<evidence type="ECO:0000256" key="1">
    <source>
        <dbReference type="ARBA" id="ARBA00004651"/>
    </source>
</evidence>
<dbReference type="EMBL" id="BMCP01000002">
    <property type="protein sequence ID" value="GGE42935.1"/>
    <property type="molecule type" value="Genomic_DNA"/>
</dbReference>
<feature type="transmembrane region" description="Helical" evidence="6">
    <location>
        <begin position="764"/>
        <end position="790"/>
    </location>
</feature>
<reference evidence="8" key="2">
    <citation type="submission" date="2020-09" db="EMBL/GenBank/DDBJ databases">
        <authorList>
            <person name="Sun Q."/>
            <person name="Sedlacek I."/>
        </authorList>
    </citation>
    <scope>NUCLEOTIDE SEQUENCE</scope>
    <source>
        <strain evidence="8">CCM 7684</strain>
    </source>
</reference>
<feature type="domain" description="ABC3 transporter permease C-terminal" evidence="7">
    <location>
        <begin position="681"/>
        <end position="793"/>
    </location>
</feature>
<keyword evidence="3 6" id="KW-0812">Transmembrane</keyword>
<evidence type="ECO:0000256" key="5">
    <source>
        <dbReference type="ARBA" id="ARBA00023136"/>
    </source>
</evidence>
<comment type="subcellular location">
    <subcellularLocation>
        <location evidence="1">Cell membrane</location>
        <topology evidence="1">Multi-pass membrane protein</topology>
    </subcellularLocation>
</comment>
<evidence type="ECO:0000256" key="6">
    <source>
        <dbReference type="SAM" id="Phobius"/>
    </source>
</evidence>
<feature type="domain" description="ABC3 transporter permease C-terminal" evidence="7">
    <location>
        <begin position="222"/>
        <end position="332"/>
    </location>
</feature>
<feature type="transmembrane region" description="Helical" evidence="6">
    <location>
        <begin position="316"/>
        <end position="336"/>
    </location>
</feature>
<comment type="caution">
    <text evidence="8">The sequence shown here is derived from an EMBL/GenBank/DDBJ whole genome shotgun (WGS) entry which is preliminary data.</text>
</comment>
<keyword evidence="5 6" id="KW-0472">Membrane</keyword>
<protein>
    <submittedName>
        <fullName evidence="8">ABC transporter permease</fullName>
    </submittedName>
</protein>
<dbReference type="InterPro" id="IPR003838">
    <property type="entry name" value="ABC3_permease_C"/>
</dbReference>